<keyword evidence="2" id="KW-1185">Reference proteome</keyword>
<name>A0AAN7AS16_9PEZI</name>
<dbReference type="EMBL" id="MU863985">
    <property type="protein sequence ID" value="KAK4196402.1"/>
    <property type="molecule type" value="Genomic_DNA"/>
</dbReference>
<reference evidence="1" key="1">
    <citation type="journal article" date="2023" name="Mol. Phylogenet. Evol.">
        <title>Genome-scale phylogeny and comparative genomics of the fungal order Sordariales.</title>
        <authorList>
            <person name="Hensen N."/>
            <person name="Bonometti L."/>
            <person name="Westerberg I."/>
            <person name="Brannstrom I.O."/>
            <person name="Guillou S."/>
            <person name="Cros-Aarteil S."/>
            <person name="Calhoun S."/>
            <person name="Haridas S."/>
            <person name="Kuo A."/>
            <person name="Mondo S."/>
            <person name="Pangilinan J."/>
            <person name="Riley R."/>
            <person name="LaButti K."/>
            <person name="Andreopoulos B."/>
            <person name="Lipzen A."/>
            <person name="Chen C."/>
            <person name="Yan M."/>
            <person name="Daum C."/>
            <person name="Ng V."/>
            <person name="Clum A."/>
            <person name="Steindorff A."/>
            <person name="Ohm R.A."/>
            <person name="Martin F."/>
            <person name="Silar P."/>
            <person name="Natvig D.O."/>
            <person name="Lalanne C."/>
            <person name="Gautier V."/>
            <person name="Ament-Velasquez S.L."/>
            <person name="Kruys A."/>
            <person name="Hutchinson M.I."/>
            <person name="Powell A.J."/>
            <person name="Barry K."/>
            <person name="Miller A.N."/>
            <person name="Grigoriev I.V."/>
            <person name="Debuchy R."/>
            <person name="Gladieux P."/>
            <person name="Hiltunen Thoren M."/>
            <person name="Johannesson H."/>
        </authorList>
    </citation>
    <scope>NUCLEOTIDE SEQUENCE</scope>
    <source>
        <strain evidence="1">CBS 315.58</strain>
    </source>
</reference>
<dbReference type="Proteomes" id="UP001303160">
    <property type="component" value="Unassembled WGS sequence"/>
</dbReference>
<evidence type="ECO:0000313" key="2">
    <source>
        <dbReference type="Proteomes" id="UP001303160"/>
    </source>
</evidence>
<dbReference type="AlphaFoldDB" id="A0AAN7AS16"/>
<accession>A0AAN7AS16</accession>
<protein>
    <submittedName>
        <fullName evidence="1">Uncharacterized protein</fullName>
    </submittedName>
</protein>
<comment type="caution">
    <text evidence="1">The sequence shown here is derived from an EMBL/GenBank/DDBJ whole genome shotgun (WGS) entry which is preliminary data.</text>
</comment>
<organism evidence="1 2">
    <name type="scientific">Triangularia verruculosa</name>
    <dbReference type="NCBI Taxonomy" id="2587418"/>
    <lineage>
        <taxon>Eukaryota</taxon>
        <taxon>Fungi</taxon>
        <taxon>Dikarya</taxon>
        <taxon>Ascomycota</taxon>
        <taxon>Pezizomycotina</taxon>
        <taxon>Sordariomycetes</taxon>
        <taxon>Sordariomycetidae</taxon>
        <taxon>Sordariales</taxon>
        <taxon>Podosporaceae</taxon>
        <taxon>Triangularia</taxon>
    </lineage>
</organism>
<reference evidence="1" key="2">
    <citation type="submission" date="2023-05" db="EMBL/GenBank/DDBJ databases">
        <authorList>
            <consortium name="Lawrence Berkeley National Laboratory"/>
            <person name="Steindorff A."/>
            <person name="Hensen N."/>
            <person name="Bonometti L."/>
            <person name="Westerberg I."/>
            <person name="Brannstrom I.O."/>
            <person name="Guillou S."/>
            <person name="Cros-Aarteil S."/>
            <person name="Calhoun S."/>
            <person name="Haridas S."/>
            <person name="Kuo A."/>
            <person name="Mondo S."/>
            <person name="Pangilinan J."/>
            <person name="Riley R."/>
            <person name="Labutti K."/>
            <person name="Andreopoulos B."/>
            <person name="Lipzen A."/>
            <person name="Chen C."/>
            <person name="Yanf M."/>
            <person name="Daum C."/>
            <person name="Ng V."/>
            <person name="Clum A."/>
            <person name="Ohm R."/>
            <person name="Martin F."/>
            <person name="Silar P."/>
            <person name="Natvig D."/>
            <person name="Lalanne C."/>
            <person name="Gautier V."/>
            <person name="Ament-Velasquez S.L."/>
            <person name="Kruys A."/>
            <person name="Hutchinson M.I."/>
            <person name="Powell A.J."/>
            <person name="Barry K."/>
            <person name="Miller A.N."/>
            <person name="Grigoriev I.V."/>
            <person name="Debuchy R."/>
            <person name="Gladieux P."/>
            <person name="Thoren M.H."/>
            <person name="Johannesson H."/>
        </authorList>
    </citation>
    <scope>NUCLEOTIDE SEQUENCE</scope>
    <source>
        <strain evidence="1">CBS 315.58</strain>
    </source>
</reference>
<sequence>MYMARGVLTDKSGGPKTIGLEYYTSAFGLTPIPAASAKSFLYFAPPTSLPLFLKVLKFDTDEEAVEFTELHGFETSTWVPPNRPPVTQPYLLLNNKKKVVLSPRVPQAYSGKIVERKRTTQSCRMLSAKPSTKRGRAGPEFFGDLLEGEGLYV</sequence>
<gene>
    <name evidence="1" type="ORF">QBC40DRAFT_287291</name>
</gene>
<proteinExistence type="predicted"/>
<evidence type="ECO:0000313" key="1">
    <source>
        <dbReference type="EMBL" id="KAK4196402.1"/>
    </source>
</evidence>